<feature type="compositionally biased region" description="Polar residues" evidence="1">
    <location>
        <begin position="656"/>
        <end position="670"/>
    </location>
</feature>
<organism evidence="2 3">
    <name type="scientific">Gossypium australe</name>
    <dbReference type="NCBI Taxonomy" id="47621"/>
    <lineage>
        <taxon>Eukaryota</taxon>
        <taxon>Viridiplantae</taxon>
        <taxon>Streptophyta</taxon>
        <taxon>Embryophyta</taxon>
        <taxon>Tracheophyta</taxon>
        <taxon>Spermatophyta</taxon>
        <taxon>Magnoliopsida</taxon>
        <taxon>eudicotyledons</taxon>
        <taxon>Gunneridae</taxon>
        <taxon>Pentapetalae</taxon>
        <taxon>rosids</taxon>
        <taxon>malvids</taxon>
        <taxon>Malvales</taxon>
        <taxon>Malvaceae</taxon>
        <taxon>Malvoideae</taxon>
        <taxon>Gossypium</taxon>
    </lineage>
</organism>
<protein>
    <submittedName>
        <fullName evidence="2">Protein EARLY FLOWERING 3-like isoform X1</fullName>
    </submittedName>
</protein>
<dbReference type="PANTHER" id="PTHR34281:SF7">
    <property type="entry name" value="PROTEIN EARLY FLOWERING 3"/>
    <property type="match status" value="1"/>
</dbReference>
<proteinExistence type="predicted"/>
<dbReference type="PANTHER" id="PTHR34281">
    <property type="entry name" value="PROTEIN EARLY FLOWERING 3"/>
    <property type="match status" value="1"/>
</dbReference>
<gene>
    <name evidence="2" type="ORF">EPI10_018583</name>
</gene>
<feature type="region of interest" description="Disordered" evidence="1">
    <location>
        <begin position="656"/>
        <end position="689"/>
    </location>
</feature>
<feature type="compositionally biased region" description="Polar residues" evidence="1">
    <location>
        <begin position="677"/>
        <end position="688"/>
    </location>
</feature>
<dbReference type="GO" id="GO:2000028">
    <property type="term" value="P:regulation of photoperiodism, flowering"/>
    <property type="evidence" value="ECO:0007669"/>
    <property type="project" value="InterPro"/>
</dbReference>
<reference evidence="3" key="1">
    <citation type="journal article" date="2019" name="Plant Biotechnol. J.">
        <title>Genome sequencing of the Australian wild diploid species Gossypium australe highlights disease resistance and delayed gland morphogenesis.</title>
        <authorList>
            <person name="Cai Y."/>
            <person name="Cai X."/>
            <person name="Wang Q."/>
            <person name="Wang P."/>
            <person name="Zhang Y."/>
            <person name="Cai C."/>
            <person name="Xu Y."/>
            <person name="Wang K."/>
            <person name="Zhou Z."/>
            <person name="Wang C."/>
            <person name="Geng S."/>
            <person name="Li B."/>
            <person name="Dong Q."/>
            <person name="Hou Y."/>
            <person name="Wang H."/>
            <person name="Ai P."/>
            <person name="Liu Z."/>
            <person name="Yi F."/>
            <person name="Sun M."/>
            <person name="An G."/>
            <person name="Cheng J."/>
            <person name="Zhang Y."/>
            <person name="Shi Q."/>
            <person name="Xie Y."/>
            <person name="Shi X."/>
            <person name="Chang Y."/>
            <person name="Huang F."/>
            <person name="Chen Y."/>
            <person name="Hong S."/>
            <person name="Mi L."/>
            <person name="Sun Q."/>
            <person name="Zhang L."/>
            <person name="Zhou B."/>
            <person name="Peng R."/>
            <person name="Zhang X."/>
            <person name="Liu F."/>
        </authorList>
    </citation>
    <scope>NUCLEOTIDE SEQUENCE [LARGE SCALE GENOMIC DNA]</scope>
    <source>
        <strain evidence="3">cv. PA1801</strain>
    </source>
</reference>
<comment type="caution">
    <text evidence="2">The sequence shown here is derived from an EMBL/GenBank/DDBJ whole genome shotgun (WGS) entry which is preliminary data.</text>
</comment>
<accession>A0A5B6UHA9</accession>
<evidence type="ECO:0000256" key="1">
    <source>
        <dbReference type="SAM" id="MobiDB-lite"/>
    </source>
</evidence>
<dbReference type="InterPro" id="IPR039319">
    <property type="entry name" value="ELF3-like"/>
</dbReference>
<keyword evidence="3" id="KW-1185">Reference proteome</keyword>
<evidence type="ECO:0000313" key="3">
    <source>
        <dbReference type="Proteomes" id="UP000325315"/>
    </source>
</evidence>
<dbReference type="OrthoDB" id="1939092at2759"/>
<dbReference type="EMBL" id="SMMG02000012">
    <property type="protein sequence ID" value="KAA3455572.1"/>
    <property type="molecule type" value="Genomic_DNA"/>
</dbReference>
<name>A0A5B6UHA9_9ROSI</name>
<sequence length="779" mass="85981">MLIRLSHFGSSNLHGFEKMMMKGGKDEAKVMNPMFPRLHVNDAEKGGPKAPPRNKMALYEQLSITSQRFNSGSQSMLPFPPNNSNILVPSMSSSHMIHTVSYTYSYPTLTLSVRNIAGFNQMLSSHVFGRLCLCTHIPGGGNERNMVMPLANSHESSFLADEKFDSCSIPGTKLNTMKGNQDKKSSKTTKCRSFDLLQPLHFSKFKKFSYRSVGLDDDLTVPTSILPGMDRNHGCSKQSEGRESFSKSNLTSSMQFWASNKKQMKENGRLCESSQDLMERSNSIVSTREEILAGTSLDLSTKIKNLGSLKRPHAVMNQENKSITVDMLNSDDVPDARQSLGVDNENRNLEHEEKTHGATEVEGVNRHNNVPDASEYISASDICPDDVVGIIGEKHFWKVRRAIANQQRVFSVQVFELHRLIKVQRLIAGSPHMLFEDTFHIDKPSFDVSAIKKLSSDDVPQPPLIVKVKSNSRKPDTNIACANDNAFAELPCASANDETKGLAIHQPKYESYSGNAFSALMTANSGLSPWCVSPPRNQWLVPVMSPSEGLVYKPYTWPMPPTAGLLTPVYGSCGVVNLGVSGRDFSNTAKNLAASHQHDIEILRTDPPISQTNFPHYGMPVMNPSVSGSALEQMSLVIAVQSKANFTMAQLSSCNTSSQPSQAISYSTQKLPAPNETEIQGTTASSPSERAKVDALPLFPTEPPTTAANCDARTHQQRTKVIKVIPHNRLSATESAARIFQSIQEERKQHLFESLFAAGLDRPAQLKTDDSYRPRHPKN</sequence>
<dbReference type="AlphaFoldDB" id="A0A5B6UHA9"/>
<dbReference type="Proteomes" id="UP000325315">
    <property type="component" value="Unassembled WGS sequence"/>
</dbReference>
<evidence type="ECO:0000313" key="2">
    <source>
        <dbReference type="EMBL" id="KAA3455572.1"/>
    </source>
</evidence>